<dbReference type="InterPro" id="IPR001279">
    <property type="entry name" value="Metallo-B-lactamas"/>
</dbReference>
<protein>
    <submittedName>
        <fullName evidence="2">Glyoxylase or a related metal-dependent hydrolase, beta-lactamase superfamily II</fullName>
    </submittedName>
</protein>
<evidence type="ECO:0000313" key="2">
    <source>
        <dbReference type="EMBL" id="SPM31217.1"/>
    </source>
</evidence>
<dbReference type="SMART" id="SM00849">
    <property type="entry name" value="Lactamase_B"/>
    <property type="match status" value="1"/>
</dbReference>
<evidence type="ECO:0000259" key="1">
    <source>
        <dbReference type="SMART" id="SM00849"/>
    </source>
</evidence>
<dbReference type="OrthoDB" id="2971563at2"/>
<dbReference type="InterPro" id="IPR036866">
    <property type="entry name" value="RibonucZ/Hydroxyglut_hydro"/>
</dbReference>
<evidence type="ECO:0000313" key="3">
    <source>
        <dbReference type="Proteomes" id="UP000241595"/>
    </source>
</evidence>
<keyword evidence="2" id="KW-0378">Hydrolase</keyword>
<dbReference type="SUPFAM" id="SSF56281">
    <property type="entry name" value="Metallo-hydrolase/oxidoreductase"/>
    <property type="match status" value="1"/>
</dbReference>
<feature type="domain" description="Metallo-beta-lactamase" evidence="1">
    <location>
        <begin position="29"/>
        <end position="240"/>
    </location>
</feature>
<proteinExistence type="predicted"/>
<dbReference type="Pfam" id="PF00753">
    <property type="entry name" value="Lactamase_B"/>
    <property type="match status" value="1"/>
</dbReference>
<dbReference type="EMBL" id="FTRV01000015">
    <property type="protein sequence ID" value="SPM31217.1"/>
    <property type="molecule type" value="Genomic_DNA"/>
</dbReference>
<reference evidence="2 3" key="1">
    <citation type="submission" date="2017-01" db="EMBL/GenBank/DDBJ databases">
        <authorList>
            <consortium name="Urmite Genomes"/>
        </authorList>
    </citation>
    <scope>NUCLEOTIDE SEQUENCE [LARGE SCALE GENOMIC DNA]</scope>
    <source>
        <strain evidence="2 3">AB308</strain>
    </source>
</reference>
<dbReference type="GO" id="GO:0016787">
    <property type="term" value="F:hydrolase activity"/>
    <property type="evidence" value="ECO:0007669"/>
    <property type="project" value="UniProtKB-KW"/>
</dbReference>
<name>A0A2U3NI54_9MYCO</name>
<sequence>MRAGRSVSGMSLVVDEMPDLGITRLSRWIFNCYVLRSGDGAVVVDAGLPRVAGDLAAALGRAGTLHAVVATHGHSDHVAGAAELAARHRAPIWLPEATLAYLDGAKPRTPTLGRAASIWPTMIDQPLDRRGVAGFVSGAWVAGYGTPAGMRWTGPPPGGGLVDGQSVPGAPEWTVVTANGHTDDSVALWNPTTRTLLSGDAVLTVRGQAWHTPEIVDAASAAATRKRLEELPVAHLLPGHGRPVHAADTVWAQQRR</sequence>
<dbReference type="Proteomes" id="UP000241595">
    <property type="component" value="Unassembled WGS sequence"/>
</dbReference>
<dbReference type="STRING" id="1841859.GCA_900157385_04731"/>
<dbReference type="Gene3D" id="3.60.15.10">
    <property type="entry name" value="Ribonuclease Z/Hydroxyacylglutathione hydrolase-like"/>
    <property type="match status" value="1"/>
</dbReference>
<keyword evidence="3" id="KW-1185">Reference proteome</keyword>
<gene>
    <name evidence="2" type="ORF">MTAB308_4730</name>
</gene>
<dbReference type="PANTHER" id="PTHR42951">
    <property type="entry name" value="METALLO-BETA-LACTAMASE DOMAIN-CONTAINING"/>
    <property type="match status" value="1"/>
</dbReference>
<dbReference type="InterPro" id="IPR050855">
    <property type="entry name" value="NDM-1-like"/>
</dbReference>
<organism evidence="2 3">
    <name type="scientific">Mycobacterium terramassiliense</name>
    <dbReference type="NCBI Taxonomy" id="1841859"/>
    <lineage>
        <taxon>Bacteria</taxon>
        <taxon>Bacillati</taxon>
        <taxon>Actinomycetota</taxon>
        <taxon>Actinomycetes</taxon>
        <taxon>Mycobacteriales</taxon>
        <taxon>Mycobacteriaceae</taxon>
        <taxon>Mycobacterium</taxon>
    </lineage>
</organism>
<accession>A0A2U3NI54</accession>
<dbReference type="AlphaFoldDB" id="A0A2U3NI54"/>